<dbReference type="AlphaFoldDB" id="A0AAN5D6S2"/>
<dbReference type="Proteomes" id="UP001328107">
    <property type="component" value="Unassembled WGS sequence"/>
</dbReference>
<evidence type="ECO:0000313" key="1">
    <source>
        <dbReference type="EMBL" id="GMR57092.1"/>
    </source>
</evidence>
<gene>
    <name evidence="1" type="ORF">PMAYCL1PPCAC_27287</name>
</gene>
<reference evidence="2" key="1">
    <citation type="submission" date="2022-10" db="EMBL/GenBank/DDBJ databases">
        <title>Genome assembly of Pristionchus species.</title>
        <authorList>
            <person name="Yoshida K."/>
            <person name="Sommer R.J."/>
        </authorList>
    </citation>
    <scope>NUCLEOTIDE SEQUENCE [LARGE SCALE GENOMIC DNA]</scope>
    <source>
        <strain evidence="2">RS5460</strain>
    </source>
</reference>
<organism evidence="1 2">
    <name type="scientific">Pristionchus mayeri</name>
    <dbReference type="NCBI Taxonomy" id="1317129"/>
    <lineage>
        <taxon>Eukaryota</taxon>
        <taxon>Metazoa</taxon>
        <taxon>Ecdysozoa</taxon>
        <taxon>Nematoda</taxon>
        <taxon>Chromadorea</taxon>
        <taxon>Rhabditida</taxon>
        <taxon>Rhabditina</taxon>
        <taxon>Diplogasteromorpha</taxon>
        <taxon>Diplogasteroidea</taxon>
        <taxon>Neodiplogasteridae</taxon>
        <taxon>Pristionchus</taxon>
    </lineage>
</organism>
<name>A0AAN5D6S2_9BILA</name>
<comment type="caution">
    <text evidence="1">The sequence shown here is derived from an EMBL/GenBank/DDBJ whole genome shotgun (WGS) entry which is preliminary data.</text>
</comment>
<protein>
    <submittedName>
        <fullName evidence="1">Uncharacterized protein</fullName>
    </submittedName>
</protein>
<proteinExistence type="predicted"/>
<dbReference type="EMBL" id="BTRK01000006">
    <property type="protein sequence ID" value="GMR57092.1"/>
    <property type="molecule type" value="Genomic_DNA"/>
</dbReference>
<dbReference type="Gene3D" id="1.10.3270.10">
    <property type="entry name" value="HMGR, N-terminal domain"/>
    <property type="match status" value="1"/>
</dbReference>
<sequence>NFAAGLKLRAGVYLRLVNAGKVKARELETLMPDFETAVAVRRAAVDPINKLADQPYTNFSYTITKDACRA</sequence>
<feature type="non-terminal residue" evidence="1">
    <location>
        <position position="70"/>
    </location>
</feature>
<feature type="non-terminal residue" evidence="1">
    <location>
        <position position="1"/>
    </location>
</feature>
<accession>A0AAN5D6S2</accession>
<evidence type="ECO:0000313" key="2">
    <source>
        <dbReference type="Proteomes" id="UP001328107"/>
    </source>
</evidence>
<dbReference type="GO" id="GO:0004420">
    <property type="term" value="F:hydroxymethylglutaryl-CoA reductase (NADPH) activity"/>
    <property type="evidence" value="ECO:0007669"/>
    <property type="project" value="InterPro"/>
</dbReference>
<keyword evidence="2" id="KW-1185">Reference proteome</keyword>
<dbReference type="InterPro" id="IPR023282">
    <property type="entry name" value="HMG_CoA_Rdtase_N"/>
</dbReference>